<dbReference type="Pfam" id="PF22622">
    <property type="entry name" value="MFE-2_hydrat-2_N"/>
    <property type="match status" value="1"/>
</dbReference>
<dbReference type="GO" id="GO:0044594">
    <property type="term" value="F:17-beta-hydroxysteroid dehydrogenase (NAD+) activity"/>
    <property type="evidence" value="ECO:0007669"/>
    <property type="project" value="TreeGrafter"/>
</dbReference>
<dbReference type="GO" id="GO:0004300">
    <property type="term" value="F:enoyl-CoA hydratase activity"/>
    <property type="evidence" value="ECO:0007669"/>
    <property type="project" value="TreeGrafter"/>
</dbReference>
<dbReference type="SUPFAM" id="SSF54637">
    <property type="entry name" value="Thioesterase/thiol ester dehydrase-isomerase"/>
    <property type="match status" value="2"/>
</dbReference>
<accession>A0AA91IA59</accession>
<proteinExistence type="predicted"/>
<sequence length="292" mass="31700">MLDYRKARDWHSGDVQHVYTPKDTMLYALGLGLGADPLDERQLRFVYEKELVALPTMAAVLASPGFWMRERKEIGIDFMKLVHGEQSVRLHAPLPPSGTVIGRTRVTRVVDKGEGKGAILHVEKELVGAAQQPLATVESVYFLRGDGGFSSADGQADEPAPAAVAMPESAPELVLDLPTRADQALLYRLSGDINPLHAEPAFAAKAGFARPILHGLATWGIAGRGLIAAFADFDATRLSAMRARLSAPVYPGETIRLEGWRDGGEIAFRARVVERDVLVLTNGRAELRGTSR</sequence>
<dbReference type="Pfam" id="PF01575">
    <property type="entry name" value="MaoC_dehydratas"/>
    <property type="match status" value="1"/>
</dbReference>
<dbReference type="InterPro" id="IPR002539">
    <property type="entry name" value="MaoC-like_dom"/>
</dbReference>
<dbReference type="RefSeq" id="WP_081268880.1">
    <property type="nucleotide sequence ID" value="NZ_LVHG01000053.1"/>
</dbReference>
<dbReference type="PANTHER" id="PTHR13078:SF56">
    <property type="entry name" value="PEROXISOMAL MULTIFUNCTIONAL ENZYME TYPE 2"/>
    <property type="match status" value="1"/>
</dbReference>
<dbReference type="CDD" id="cd03448">
    <property type="entry name" value="HDE_HSD"/>
    <property type="match status" value="1"/>
</dbReference>
<feature type="domain" description="Peroxisomal multifunctional enzyme type 2-like N-terminal" evidence="2">
    <location>
        <begin position="19"/>
        <end position="145"/>
    </location>
</feature>
<dbReference type="PANTHER" id="PTHR13078">
    <property type="entry name" value="PEROXISOMAL MULTIFUNCTIONAL ENZYME TYPE 2-RELATED"/>
    <property type="match status" value="1"/>
</dbReference>
<reference evidence="3 4" key="1">
    <citation type="submission" date="2016-03" db="EMBL/GenBank/DDBJ databases">
        <title>Genome sequence of Variovorax paradoxus KB5.</title>
        <authorList>
            <person name="Jeong H."/>
            <person name="Hong C.E."/>
            <person name="Jo S.H."/>
            <person name="Park J.M."/>
        </authorList>
    </citation>
    <scope>NUCLEOTIDE SEQUENCE [LARGE SCALE GENOMIC DNA]</scope>
    <source>
        <strain evidence="3 4">KB5</strain>
    </source>
</reference>
<evidence type="ECO:0000313" key="3">
    <source>
        <dbReference type="EMBL" id="OAK62013.1"/>
    </source>
</evidence>
<organism evidence="3 4">
    <name type="scientific">Variovorax paradoxus</name>
    <dbReference type="NCBI Taxonomy" id="34073"/>
    <lineage>
        <taxon>Bacteria</taxon>
        <taxon>Pseudomonadati</taxon>
        <taxon>Pseudomonadota</taxon>
        <taxon>Betaproteobacteria</taxon>
        <taxon>Burkholderiales</taxon>
        <taxon>Comamonadaceae</taxon>
        <taxon>Variovorax</taxon>
    </lineage>
</organism>
<dbReference type="Gene3D" id="3.10.129.10">
    <property type="entry name" value="Hotdog Thioesterase"/>
    <property type="match status" value="1"/>
</dbReference>
<evidence type="ECO:0000259" key="2">
    <source>
        <dbReference type="Pfam" id="PF22622"/>
    </source>
</evidence>
<evidence type="ECO:0000313" key="4">
    <source>
        <dbReference type="Proteomes" id="UP000077852"/>
    </source>
</evidence>
<name>A0AA91IA59_VARPD</name>
<dbReference type="Proteomes" id="UP000077852">
    <property type="component" value="Unassembled WGS sequence"/>
</dbReference>
<dbReference type="EMBL" id="LVHG01000053">
    <property type="protein sequence ID" value="OAK62013.1"/>
    <property type="molecule type" value="Genomic_DNA"/>
</dbReference>
<comment type="caution">
    <text evidence="3">The sequence shown here is derived from an EMBL/GenBank/DDBJ whole genome shotgun (WGS) entry which is preliminary data.</text>
</comment>
<dbReference type="GO" id="GO:0006635">
    <property type="term" value="P:fatty acid beta-oxidation"/>
    <property type="evidence" value="ECO:0007669"/>
    <property type="project" value="TreeGrafter"/>
</dbReference>
<gene>
    <name evidence="3" type="ORF">A3K87_19165</name>
</gene>
<protein>
    <submittedName>
        <fullName evidence="3">3-alpha,7-alpha, 12-alpha-trihydroxy-5-beta-cholest-24-enoyl-CoA hydratase</fullName>
    </submittedName>
</protein>
<feature type="domain" description="MaoC-like" evidence="1">
    <location>
        <begin position="166"/>
        <end position="281"/>
    </location>
</feature>
<dbReference type="AlphaFoldDB" id="A0AA91IA59"/>
<dbReference type="GO" id="GO:0003857">
    <property type="term" value="F:(3S)-3-hydroxyacyl-CoA dehydrogenase (NAD+) activity"/>
    <property type="evidence" value="ECO:0007669"/>
    <property type="project" value="TreeGrafter"/>
</dbReference>
<dbReference type="InterPro" id="IPR029069">
    <property type="entry name" value="HotDog_dom_sf"/>
</dbReference>
<evidence type="ECO:0000259" key="1">
    <source>
        <dbReference type="Pfam" id="PF01575"/>
    </source>
</evidence>
<dbReference type="InterPro" id="IPR054357">
    <property type="entry name" value="MFE-2_N"/>
</dbReference>